<evidence type="ECO:0000256" key="1">
    <source>
        <dbReference type="ARBA" id="ARBA00001974"/>
    </source>
</evidence>
<reference evidence="7" key="1">
    <citation type="journal article" date="2020" name="Stud. Mycol.">
        <title>101 Dothideomycetes genomes: a test case for predicting lifestyles and emergence of pathogens.</title>
        <authorList>
            <person name="Haridas S."/>
            <person name="Albert R."/>
            <person name="Binder M."/>
            <person name="Bloem J."/>
            <person name="Labutti K."/>
            <person name="Salamov A."/>
            <person name="Andreopoulos B."/>
            <person name="Baker S."/>
            <person name="Barry K."/>
            <person name="Bills G."/>
            <person name="Bluhm B."/>
            <person name="Cannon C."/>
            <person name="Castanera R."/>
            <person name="Culley D."/>
            <person name="Daum C."/>
            <person name="Ezra D."/>
            <person name="Gonzalez J."/>
            <person name="Henrissat B."/>
            <person name="Kuo A."/>
            <person name="Liang C."/>
            <person name="Lipzen A."/>
            <person name="Lutzoni F."/>
            <person name="Magnuson J."/>
            <person name="Mondo S."/>
            <person name="Nolan M."/>
            <person name="Ohm R."/>
            <person name="Pangilinan J."/>
            <person name="Park H.-J."/>
            <person name="Ramirez L."/>
            <person name="Alfaro M."/>
            <person name="Sun H."/>
            <person name="Tritt A."/>
            <person name="Yoshinaga Y."/>
            <person name="Zwiers L.-H."/>
            <person name="Turgeon B."/>
            <person name="Goodwin S."/>
            <person name="Spatafora J."/>
            <person name="Crous P."/>
            <person name="Grigoriev I."/>
        </authorList>
    </citation>
    <scope>NUCLEOTIDE SEQUENCE</scope>
    <source>
        <strain evidence="7">CBS 690.94</strain>
    </source>
</reference>
<dbReference type="InterPro" id="IPR036188">
    <property type="entry name" value="FAD/NAD-bd_sf"/>
</dbReference>
<evidence type="ECO:0000313" key="7">
    <source>
        <dbReference type="EMBL" id="KAF2437479.1"/>
    </source>
</evidence>
<dbReference type="SUPFAM" id="SSF51905">
    <property type="entry name" value="FAD/NAD(P)-binding domain"/>
    <property type="match status" value="1"/>
</dbReference>
<dbReference type="InterPro" id="IPR012132">
    <property type="entry name" value="GMC_OxRdtase"/>
</dbReference>
<keyword evidence="5" id="KW-0560">Oxidoreductase</keyword>
<dbReference type="GO" id="GO:0050660">
    <property type="term" value="F:flavin adenine dinucleotide binding"/>
    <property type="evidence" value="ECO:0007669"/>
    <property type="project" value="InterPro"/>
</dbReference>
<evidence type="ECO:0000313" key="8">
    <source>
        <dbReference type="Proteomes" id="UP000799764"/>
    </source>
</evidence>
<comment type="similarity">
    <text evidence="2">Belongs to the GMC oxidoreductase family.</text>
</comment>
<proteinExistence type="inferred from homology"/>
<evidence type="ECO:0000259" key="6">
    <source>
        <dbReference type="Pfam" id="PF00732"/>
    </source>
</evidence>
<dbReference type="Gene3D" id="3.30.560.10">
    <property type="entry name" value="Glucose Oxidase, domain 3"/>
    <property type="match status" value="1"/>
</dbReference>
<dbReference type="EMBL" id="MU001516">
    <property type="protein sequence ID" value="KAF2437479.1"/>
    <property type="molecule type" value="Genomic_DNA"/>
</dbReference>
<dbReference type="Pfam" id="PF00732">
    <property type="entry name" value="GMC_oxred_N"/>
    <property type="match status" value="1"/>
</dbReference>
<dbReference type="Proteomes" id="UP000799764">
    <property type="component" value="Unassembled WGS sequence"/>
</dbReference>
<keyword evidence="8" id="KW-1185">Reference proteome</keyword>
<dbReference type="PANTHER" id="PTHR11552">
    <property type="entry name" value="GLUCOSE-METHANOL-CHOLINE GMC OXIDOREDUCTASE"/>
    <property type="match status" value="1"/>
</dbReference>
<dbReference type="OrthoDB" id="269227at2759"/>
<dbReference type="PANTHER" id="PTHR11552:SF115">
    <property type="entry name" value="DEHYDROGENASE XPTC-RELATED"/>
    <property type="match status" value="1"/>
</dbReference>
<comment type="caution">
    <text evidence="7">The sequence shown here is derived from an EMBL/GenBank/DDBJ whole genome shotgun (WGS) entry which is preliminary data.</text>
</comment>
<feature type="domain" description="Glucose-methanol-choline oxidoreductase N-terminal" evidence="6">
    <location>
        <begin position="7"/>
        <end position="124"/>
    </location>
</feature>
<evidence type="ECO:0000256" key="5">
    <source>
        <dbReference type="ARBA" id="ARBA00023002"/>
    </source>
</evidence>
<dbReference type="GO" id="GO:0044550">
    <property type="term" value="P:secondary metabolite biosynthetic process"/>
    <property type="evidence" value="ECO:0007669"/>
    <property type="project" value="TreeGrafter"/>
</dbReference>
<dbReference type="Gene3D" id="4.10.450.10">
    <property type="entry name" value="Glucose Oxidase, domain 2"/>
    <property type="match status" value="1"/>
</dbReference>
<dbReference type="Gene3D" id="3.50.50.60">
    <property type="entry name" value="FAD/NAD(P)-binding domain"/>
    <property type="match status" value="1"/>
</dbReference>
<accession>A0A9P4U420</accession>
<dbReference type="InterPro" id="IPR000172">
    <property type="entry name" value="GMC_OxRdtase_N"/>
</dbReference>
<comment type="cofactor">
    <cofactor evidence="1">
        <name>FAD</name>
        <dbReference type="ChEBI" id="CHEBI:57692"/>
    </cofactor>
</comment>
<evidence type="ECO:0000256" key="4">
    <source>
        <dbReference type="ARBA" id="ARBA00022827"/>
    </source>
</evidence>
<dbReference type="AlphaFoldDB" id="A0A9P4U420"/>
<keyword evidence="3" id="KW-0285">Flavoprotein</keyword>
<dbReference type="InterPro" id="IPR027424">
    <property type="entry name" value="Glucose_Oxidase_domain_2"/>
</dbReference>
<sequence>MQWRCWAEKEGVEVQKYHANGNAYGVFWIPTAMDSDRNYNRRFSGIEHWLQVPPRPNYHLITEHRVVKVNFEKFNWFQKAISLGVQLRLCNGAFIIKARKEIILSASTVRTPQILQLSGAGPREVLKTANIDAITPECASGARLSPGPPVVDYRLLSNPADLELHLRM</sequence>
<keyword evidence="4" id="KW-0274">FAD</keyword>
<gene>
    <name evidence="7" type="ORF">P171DRAFT_450045</name>
</gene>
<dbReference type="GO" id="GO:0016614">
    <property type="term" value="F:oxidoreductase activity, acting on CH-OH group of donors"/>
    <property type="evidence" value="ECO:0007669"/>
    <property type="project" value="InterPro"/>
</dbReference>
<protein>
    <submittedName>
        <fullName evidence="7">GMC oxidoreductase</fullName>
    </submittedName>
</protein>
<organism evidence="7 8">
    <name type="scientific">Karstenula rhodostoma CBS 690.94</name>
    <dbReference type="NCBI Taxonomy" id="1392251"/>
    <lineage>
        <taxon>Eukaryota</taxon>
        <taxon>Fungi</taxon>
        <taxon>Dikarya</taxon>
        <taxon>Ascomycota</taxon>
        <taxon>Pezizomycotina</taxon>
        <taxon>Dothideomycetes</taxon>
        <taxon>Pleosporomycetidae</taxon>
        <taxon>Pleosporales</taxon>
        <taxon>Massarineae</taxon>
        <taxon>Didymosphaeriaceae</taxon>
        <taxon>Karstenula</taxon>
    </lineage>
</organism>
<evidence type="ECO:0000256" key="2">
    <source>
        <dbReference type="ARBA" id="ARBA00010790"/>
    </source>
</evidence>
<evidence type="ECO:0000256" key="3">
    <source>
        <dbReference type="ARBA" id="ARBA00022630"/>
    </source>
</evidence>
<name>A0A9P4U420_9PLEO</name>